<keyword evidence="6" id="KW-1185">Reference proteome</keyword>
<dbReference type="Proteomes" id="UP000013750">
    <property type="component" value="Unassembled WGS sequence"/>
</dbReference>
<dbReference type="PANTHER" id="PTHR43479">
    <property type="entry name" value="ACREF/ENVCD OPERON REPRESSOR-RELATED"/>
    <property type="match status" value="1"/>
</dbReference>
<evidence type="ECO:0000259" key="2">
    <source>
        <dbReference type="Pfam" id="PF00440"/>
    </source>
</evidence>
<sequence>MPKKTFLNLSEVRQAEIRDLLVTIFYEKPVSQVKVSDIVEALQMSRGIFYKYFEDLNDAYDYLIHYYAGQIHGEIIDHMTQQEGDFFQGIENFLVLYVELDHASARYRQLVLLAQNSYLFSYRPETDHGIDAWKELLEQNDFAMPTLEEQVSFLYFSMKLVIDSLTDMLANHWGREELLQDFRYKTHWLTKGIKRR</sequence>
<evidence type="ECO:0000313" key="3">
    <source>
        <dbReference type="EMBL" id="EOI57202.1"/>
    </source>
</evidence>
<dbReference type="Gene3D" id="1.10.357.10">
    <property type="entry name" value="Tetracycline Repressor, domain 2"/>
    <property type="match status" value="1"/>
</dbReference>
<evidence type="ECO:0000313" key="4">
    <source>
        <dbReference type="EMBL" id="EOW83224.1"/>
    </source>
</evidence>
<dbReference type="GeneID" id="301215126"/>
<dbReference type="HOGENOM" id="CLU_069356_45_2_9"/>
<reference evidence="4 6" key="2">
    <citation type="submission" date="2013-03" db="EMBL/GenBank/DDBJ databases">
        <title>The Genome Sequence of Enterococcus gilvus ATCC BAA-350 (PacBio/Illumina hybrid assembly).</title>
        <authorList>
            <consortium name="The Broad Institute Genomics Platform"/>
            <consortium name="The Broad Institute Genome Sequencing Center for Infectious Disease"/>
            <person name="Earl A."/>
            <person name="Russ C."/>
            <person name="Gilmore M."/>
            <person name="Surin D."/>
            <person name="Walker B."/>
            <person name="Young S."/>
            <person name="Zeng Q."/>
            <person name="Gargeya S."/>
            <person name="Fitzgerald M."/>
            <person name="Haas B."/>
            <person name="Abouelleil A."/>
            <person name="Allen A.W."/>
            <person name="Alvarado L."/>
            <person name="Arachchi H.M."/>
            <person name="Berlin A.M."/>
            <person name="Chapman S.B."/>
            <person name="Gainer-Dewar J."/>
            <person name="Goldberg J."/>
            <person name="Griggs A."/>
            <person name="Gujja S."/>
            <person name="Hansen M."/>
            <person name="Howarth C."/>
            <person name="Imamovic A."/>
            <person name="Ireland A."/>
            <person name="Larimer J."/>
            <person name="McCowan C."/>
            <person name="Murphy C."/>
            <person name="Pearson M."/>
            <person name="Poon T.W."/>
            <person name="Priest M."/>
            <person name="Roberts A."/>
            <person name="Saif S."/>
            <person name="Shea T."/>
            <person name="Sisk P."/>
            <person name="Sykes S."/>
            <person name="Wortman J."/>
            <person name="Nusbaum C."/>
            <person name="Birren B."/>
        </authorList>
    </citation>
    <scope>NUCLEOTIDE SEQUENCE [LARGE SCALE GENOMIC DNA]</scope>
    <source>
        <strain evidence="4 6">ATCC BAA-350</strain>
    </source>
</reference>
<dbReference type="InterPro" id="IPR050624">
    <property type="entry name" value="HTH-type_Tx_Regulator"/>
</dbReference>
<evidence type="ECO:0000313" key="5">
    <source>
        <dbReference type="Proteomes" id="UP000013750"/>
    </source>
</evidence>
<dbReference type="EMBL" id="AJDQ01000006">
    <property type="protein sequence ID" value="EOI57202.1"/>
    <property type="molecule type" value="Genomic_DNA"/>
</dbReference>
<feature type="domain" description="HTH tetR-type" evidence="2">
    <location>
        <begin position="23"/>
        <end position="54"/>
    </location>
</feature>
<dbReference type="Proteomes" id="UP000014160">
    <property type="component" value="Unassembled WGS sequence"/>
</dbReference>
<dbReference type="RefSeq" id="WP_010779835.1">
    <property type="nucleotide sequence ID" value="NZ_ASWH01000001.1"/>
</dbReference>
<dbReference type="Pfam" id="PF17924">
    <property type="entry name" value="TetR_C_19"/>
    <property type="match status" value="1"/>
</dbReference>
<evidence type="ECO:0000256" key="1">
    <source>
        <dbReference type="ARBA" id="ARBA00023125"/>
    </source>
</evidence>
<dbReference type="PATRIC" id="fig|1158614.3.peg.1430"/>
<protein>
    <recommendedName>
        <fullName evidence="2">HTH tetR-type domain-containing protein</fullName>
    </recommendedName>
</protein>
<dbReference type="GO" id="GO:0003677">
    <property type="term" value="F:DNA binding"/>
    <property type="evidence" value="ECO:0007669"/>
    <property type="project" value="UniProtKB-KW"/>
</dbReference>
<dbReference type="PANTHER" id="PTHR43479:SF11">
    <property type="entry name" value="ACREF_ENVCD OPERON REPRESSOR-RELATED"/>
    <property type="match status" value="1"/>
</dbReference>
<dbReference type="InterPro" id="IPR009057">
    <property type="entry name" value="Homeodomain-like_sf"/>
</dbReference>
<name>R2Y4D5_9ENTE</name>
<dbReference type="Pfam" id="PF00440">
    <property type="entry name" value="TetR_N"/>
    <property type="match status" value="1"/>
</dbReference>
<organism evidence="3 5">
    <name type="scientific">Enterococcus gilvus ATCC BAA-350</name>
    <dbReference type="NCBI Taxonomy" id="1158614"/>
    <lineage>
        <taxon>Bacteria</taxon>
        <taxon>Bacillati</taxon>
        <taxon>Bacillota</taxon>
        <taxon>Bacilli</taxon>
        <taxon>Lactobacillales</taxon>
        <taxon>Enterococcaceae</taxon>
        <taxon>Enterococcus</taxon>
    </lineage>
</organism>
<comment type="caution">
    <text evidence="3">The sequence shown here is derived from an EMBL/GenBank/DDBJ whole genome shotgun (WGS) entry which is preliminary data.</text>
</comment>
<dbReference type="AlphaFoldDB" id="R2Y4D5"/>
<evidence type="ECO:0000313" key="6">
    <source>
        <dbReference type="Proteomes" id="UP000014160"/>
    </source>
</evidence>
<keyword evidence="1" id="KW-0238">DNA-binding</keyword>
<proteinExistence type="predicted"/>
<dbReference type="InterPro" id="IPR001647">
    <property type="entry name" value="HTH_TetR"/>
</dbReference>
<gene>
    <name evidence="4" type="ORF">I592_02551</name>
    <name evidence="3" type="ORF">UKC_01416</name>
</gene>
<dbReference type="SUPFAM" id="SSF46689">
    <property type="entry name" value="Homeodomain-like"/>
    <property type="match status" value="1"/>
</dbReference>
<dbReference type="OrthoDB" id="9812484at2"/>
<dbReference type="eggNOG" id="COG1309">
    <property type="taxonomic scope" value="Bacteria"/>
</dbReference>
<reference evidence="3 5" key="1">
    <citation type="submission" date="2013-02" db="EMBL/GenBank/DDBJ databases">
        <title>The Genome Sequence of Enterococcus gilvus ATCC BAA-350.</title>
        <authorList>
            <consortium name="The Broad Institute Genome Sequencing Platform"/>
            <consortium name="The Broad Institute Genome Sequencing Center for Infectious Disease"/>
            <person name="Earl A.M."/>
            <person name="Gilmore M.S."/>
            <person name="Lebreton F."/>
            <person name="Walker B."/>
            <person name="Young S.K."/>
            <person name="Zeng Q."/>
            <person name="Gargeya S."/>
            <person name="Fitzgerald M."/>
            <person name="Haas B."/>
            <person name="Abouelleil A."/>
            <person name="Alvarado L."/>
            <person name="Arachchi H.M."/>
            <person name="Berlin A.M."/>
            <person name="Chapman S.B."/>
            <person name="Dewar J."/>
            <person name="Goldberg J."/>
            <person name="Griggs A."/>
            <person name="Gujja S."/>
            <person name="Hansen M."/>
            <person name="Howarth C."/>
            <person name="Imamovic A."/>
            <person name="Larimer J."/>
            <person name="McCowan C."/>
            <person name="Murphy C."/>
            <person name="Neiman D."/>
            <person name="Pearson M."/>
            <person name="Priest M."/>
            <person name="Roberts A."/>
            <person name="Saif S."/>
            <person name="Shea T."/>
            <person name="Sisk P."/>
            <person name="Sykes S."/>
            <person name="Wortman J."/>
            <person name="Nusbaum C."/>
            <person name="Birren B."/>
        </authorList>
    </citation>
    <scope>NUCLEOTIDE SEQUENCE [LARGE SCALE GENOMIC DNA]</scope>
    <source>
        <strain evidence="3 5">ATCC BAA-350</strain>
    </source>
</reference>
<accession>R2Y4D5</accession>
<dbReference type="EMBL" id="ASWH01000001">
    <property type="protein sequence ID" value="EOW83224.1"/>
    <property type="molecule type" value="Genomic_DNA"/>
</dbReference>